<evidence type="ECO:0000313" key="2">
    <source>
        <dbReference type="EMBL" id="ADN12682.1"/>
    </source>
</evidence>
<accession>E0UAE1</accession>
<dbReference type="KEGG" id="cyj:Cyan7822_0646"/>
<evidence type="ECO:0000313" key="3">
    <source>
        <dbReference type="Proteomes" id="UP000008206"/>
    </source>
</evidence>
<keyword evidence="3" id="KW-1185">Reference proteome</keyword>
<proteinExistence type="predicted"/>
<organism evidence="2 3">
    <name type="scientific">Gloeothece verrucosa (strain PCC 7822)</name>
    <name type="common">Cyanothece sp. (strain PCC 7822)</name>
    <dbReference type="NCBI Taxonomy" id="497965"/>
    <lineage>
        <taxon>Bacteria</taxon>
        <taxon>Bacillati</taxon>
        <taxon>Cyanobacteriota</taxon>
        <taxon>Cyanophyceae</taxon>
        <taxon>Oscillatoriophycideae</taxon>
        <taxon>Chroococcales</taxon>
        <taxon>Aphanothecaceae</taxon>
        <taxon>Gloeothece</taxon>
        <taxon>Gloeothece verrucosa</taxon>
    </lineage>
</organism>
<reference evidence="3" key="1">
    <citation type="journal article" date="2011" name="MBio">
        <title>Novel metabolic attributes of the genus Cyanothece, comprising a group of unicellular nitrogen-fixing Cyanobacteria.</title>
        <authorList>
            <person name="Bandyopadhyay A."/>
            <person name="Elvitigala T."/>
            <person name="Welsh E."/>
            <person name="Stockel J."/>
            <person name="Liberton M."/>
            <person name="Min H."/>
            <person name="Sherman L.A."/>
            <person name="Pakrasi H.B."/>
        </authorList>
    </citation>
    <scope>NUCLEOTIDE SEQUENCE [LARGE SCALE GENOMIC DNA]</scope>
    <source>
        <strain evidence="3">PCC 7822</strain>
    </source>
</reference>
<sequence length="71" mass="7769">MNIKAIIFSGIITALVGTMLGLAVSVIAQRPERKPVIIATGATLGFVIGSLQTIVRTQQEQREDDYQEIKR</sequence>
<feature type="transmembrane region" description="Helical" evidence="1">
    <location>
        <begin position="35"/>
        <end position="55"/>
    </location>
</feature>
<keyword evidence="1" id="KW-0472">Membrane</keyword>
<dbReference type="EMBL" id="CP002198">
    <property type="protein sequence ID" value="ADN12682.1"/>
    <property type="molecule type" value="Genomic_DNA"/>
</dbReference>
<name>E0UAE1_GLOV7</name>
<keyword evidence="1" id="KW-0812">Transmembrane</keyword>
<keyword evidence="1" id="KW-1133">Transmembrane helix</keyword>
<feature type="transmembrane region" description="Helical" evidence="1">
    <location>
        <begin position="6"/>
        <end position="28"/>
    </location>
</feature>
<dbReference type="AlphaFoldDB" id="E0UAE1"/>
<dbReference type="OrthoDB" id="462174at2"/>
<dbReference type="Proteomes" id="UP000008206">
    <property type="component" value="Chromosome"/>
</dbReference>
<evidence type="ECO:0000256" key="1">
    <source>
        <dbReference type="SAM" id="Phobius"/>
    </source>
</evidence>
<gene>
    <name evidence="2" type="ordered locus">Cyan7822_0646</name>
</gene>
<protein>
    <submittedName>
        <fullName evidence="2">Uncharacterized protein</fullName>
    </submittedName>
</protein>
<dbReference type="HOGENOM" id="CLU_181367_0_0_3"/>
<dbReference type="eggNOG" id="ENOG5033BV3">
    <property type="taxonomic scope" value="Bacteria"/>
</dbReference>
<dbReference type="RefSeq" id="WP_013320792.1">
    <property type="nucleotide sequence ID" value="NC_014501.1"/>
</dbReference>